<accession>A0A4S8QR93</accession>
<dbReference type="EMBL" id="PQXL01000295">
    <property type="protein sequence ID" value="THV47687.1"/>
    <property type="molecule type" value="Genomic_DNA"/>
</dbReference>
<feature type="compositionally biased region" description="Basic and acidic residues" evidence="1">
    <location>
        <begin position="98"/>
        <end position="107"/>
    </location>
</feature>
<organism evidence="2 3">
    <name type="scientific">Botrytis galanthina</name>
    <dbReference type="NCBI Taxonomy" id="278940"/>
    <lineage>
        <taxon>Eukaryota</taxon>
        <taxon>Fungi</taxon>
        <taxon>Dikarya</taxon>
        <taxon>Ascomycota</taxon>
        <taxon>Pezizomycotina</taxon>
        <taxon>Leotiomycetes</taxon>
        <taxon>Helotiales</taxon>
        <taxon>Sclerotiniaceae</taxon>
        <taxon>Botrytis</taxon>
    </lineage>
</organism>
<name>A0A4S8QR93_9HELO</name>
<keyword evidence="3" id="KW-1185">Reference proteome</keyword>
<dbReference type="AlphaFoldDB" id="A0A4S8QR93"/>
<dbReference type="Proteomes" id="UP000308671">
    <property type="component" value="Unassembled WGS sequence"/>
</dbReference>
<reference evidence="2 3" key="1">
    <citation type="submission" date="2017-12" db="EMBL/GenBank/DDBJ databases">
        <title>Comparative genomics of Botrytis spp.</title>
        <authorList>
            <person name="Valero-Jimenez C.A."/>
            <person name="Tapia P."/>
            <person name="Veloso J."/>
            <person name="Silva-Moreno E."/>
            <person name="Staats M."/>
            <person name="Valdes J.H."/>
            <person name="Van Kan J.A.L."/>
        </authorList>
    </citation>
    <scope>NUCLEOTIDE SEQUENCE [LARGE SCALE GENOMIC DNA]</scope>
    <source>
        <strain evidence="2 3">MUCL435</strain>
    </source>
</reference>
<evidence type="ECO:0000256" key="1">
    <source>
        <dbReference type="SAM" id="MobiDB-lite"/>
    </source>
</evidence>
<evidence type="ECO:0000313" key="3">
    <source>
        <dbReference type="Proteomes" id="UP000308671"/>
    </source>
</evidence>
<comment type="caution">
    <text evidence="2">The sequence shown here is derived from an EMBL/GenBank/DDBJ whole genome shotgun (WGS) entry which is preliminary data.</text>
</comment>
<feature type="compositionally biased region" description="Low complexity" evidence="1">
    <location>
        <begin position="61"/>
        <end position="73"/>
    </location>
</feature>
<proteinExistence type="predicted"/>
<feature type="region of interest" description="Disordered" evidence="1">
    <location>
        <begin position="43"/>
        <end position="118"/>
    </location>
</feature>
<protein>
    <submittedName>
        <fullName evidence="2">Uncharacterized protein</fullName>
    </submittedName>
</protein>
<dbReference type="OrthoDB" id="5324651at2759"/>
<sequence length="368" mass="42325">MFWAATDQLVTILSSNMPNLIETRKLVVNKLLEFQRFTFLRKSSRPPSKREVSTLGLQDMPPSSSEPSSRSSSGAFSTLTIRKKRQEQRAQAQASRSNLEERRDHTPPETPGTTIFHAPFSCTSALDPRDRAQALARGGPSLEFGSYEELNISYPRKLPFDLQQPILYKVCGTLEAAIFDFTKHWAPEFFDDKNVKSGREVELNFWEKWLAAPVIPVDAFENPNDIPRYHELLGKFKEIRHTLVHRKKPPVLYVDQMVADAMEITKMIKDEARAESLDEMHQILHHMGSLLRNQVTVEMKGVLEDRLQANRCLQKIPMGWLEASRLQEEESEILRDLNHENDVFASLYARSLQALEEIMEPLSKMMIF</sequence>
<gene>
    <name evidence="2" type="ORF">BGAL_0295g00100</name>
</gene>
<evidence type="ECO:0000313" key="2">
    <source>
        <dbReference type="EMBL" id="THV47687.1"/>
    </source>
</evidence>